<evidence type="ECO:0000256" key="4">
    <source>
        <dbReference type="SAM" id="MobiDB-lite"/>
    </source>
</evidence>
<dbReference type="Gene3D" id="3.40.50.1010">
    <property type="entry name" value="5'-nuclease"/>
    <property type="match status" value="1"/>
</dbReference>
<dbReference type="GO" id="GO:0030688">
    <property type="term" value="C:preribosome, small subunit precursor"/>
    <property type="evidence" value="ECO:0007669"/>
    <property type="project" value="TreeGrafter"/>
</dbReference>
<feature type="domain" description="Ribonuclease PIN" evidence="5">
    <location>
        <begin position="5"/>
        <end position="90"/>
    </location>
</feature>
<dbReference type="VEuPathDB" id="CryptoDB:GNI_003350"/>
<accession>A0A023BDJ9</accession>
<dbReference type="AlphaFoldDB" id="A0A023BDJ9"/>
<dbReference type="RefSeq" id="XP_011128511.1">
    <property type="nucleotide sequence ID" value="XM_011130209.1"/>
</dbReference>
<dbReference type="GeneID" id="22910372"/>
<evidence type="ECO:0000313" key="7">
    <source>
        <dbReference type="Proteomes" id="UP000019763"/>
    </source>
</evidence>
<dbReference type="Proteomes" id="UP000019763">
    <property type="component" value="Unassembled WGS sequence"/>
</dbReference>
<name>A0A023BDJ9_GRENI</name>
<dbReference type="GO" id="GO:0016787">
    <property type="term" value="F:hydrolase activity"/>
    <property type="evidence" value="ECO:0007669"/>
    <property type="project" value="UniProtKB-KW"/>
</dbReference>
<keyword evidence="1" id="KW-0540">Nuclease</keyword>
<dbReference type="InterPro" id="IPR033411">
    <property type="entry name" value="Ribonuclease_PIN"/>
</dbReference>
<dbReference type="GO" id="GO:0046872">
    <property type="term" value="F:metal ion binding"/>
    <property type="evidence" value="ECO:0007669"/>
    <property type="project" value="UniProtKB-KW"/>
</dbReference>
<protein>
    <recommendedName>
        <fullName evidence="5">Ribonuclease PIN domain-containing protein</fullName>
    </recommendedName>
</protein>
<comment type="caution">
    <text evidence="6">The sequence shown here is derived from an EMBL/GenBank/DDBJ whole genome shotgun (WGS) entry which is preliminary data.</text>
</comment>
<dbReference type="EMBL" id="AFNH02000029">
    <property type="protein sequence ID" value="EZG89042.1"/>
    <property type="molecule type" value="Genomic_DNA"/>
</dbReference>
<dbReference type="PANTHER" id="PTHR12814:SF2">
    <property type="entry name" value="RNA-BINDING PROTEIN NOB1"/>
    <property type="match status" value="1"/>
</dbReference>
<dbReference type="InterPro" id="IPR039907">
    <property type="entry name" value="NOB1"/>
</dbReference>
<sequence length="253" mass="26967">MQKYVVLDTGAILGGRSLLDPESKYLCPEGVVREAKDKRSAEFLDTYDQFWEVRSAEPEAWRLARERAKVTGDESELSDVDLSVVALAVSVALSEELPLRPLKDVELVLRGEACQGSAYNGAVSDSVALKVVSSDRALRNLCVAFGINAETPGGKAYCGGLITWSYQCSSCKTTVSAKPTACLSCGNTKFVRSAMMAAWDGVKRPVPWDEPARDFSGAAGASRGGARGISSRGGASTRGSPTRGSSFRGSNRR</sequence>
<evidence type="ECO:0000256" key="2">
    <source>
        <dbReference type="ARBA" id="ARBA00022723"/>
    </source>
</evidence>
<dbReference type="GO" id="GO:0004521">
    <property type="term" value="F:RNA endonuclease activity"/>
    <property type="evidence" value="ECO:0007669"/>
    <property type="project" value="TreeGrafter"/>
</dbReference>
<reference evidence="6" key="1">
    <citation type="submission" date="2013-12" db="EMBL/GenBank/DDBJ databases">
        <authorList>
            <person name="Omoto C.K."/>
            <person name="Sibley D."/>
            <person name="Venepally P."/>
            <person name="Hadjithomas M."/>
            <person name="Karamycheva S."/>
            <person name="Brunk B."/>
            <person name="Roos D."/>
            <person name="Caler E."/>
            <person name="Lorenzi H."/>
        </authorList>
    </citation>
    <scope>NUCLEOTIDE SEQUENCE</scope>
</reference>
<dbReference type="PANTHER" id="PTHR12814">
    <property type="entry name" value="RNA-BINDING PROTEIN NOB1"/>
    <property type="match status" value="1"/>
</dbReference>
<dbReference type="GO" id="GO:0030490">
    <property type="term" value="P:maturation of SSU-rRNA"/>
    <property type="evidence" value="ECO:0007669"/>
    <property type="project" value="TreeGrafter"/>
</dbReference>
<feature type="region of interest" description="Disordered" evidence="4">
    <location>
        <begin position="210"/>
        <end position="253"/>
    </location>
</feature>
<evidence type="ECO:0000256" key="1">
    <source>
        <dbReference type="ARBA" id="ARBA00022722"/>
    </source>
</evidence>
<evidence type="ECO:0000259" key="5">
    <source>
        <dbReference type="Pfam" id="PF17146"/>
    </source>
</evidence>
<feature type="compositionally biased region" description="Low complexity" evidence="4">
    <location>
        <begin position="228"/>
        <end position="253"/>
    </location>
</feature>
<evidence type="ECO:0000313" key="6">
    <source>
        <dbReference type="EMBL" id="EZG89042.1"/>
    </source>
</evidence>
<organism evidence="6 7">
    <name type="scientific">Gregarina niphandrodes</name>
    <name type="common">Septate eugregarine</name>
    <dbReference type="NCBI Taxonomy" id="110365"/>
    <lineage>
        <taxon>Eukaryota</taxon>
        <taxon>Sar</taxon>
        <taxon>Alveolata</taxon>
        <taxon>Apicomplexa</taxon>
        <taxon>Conoidasida</taxon>
        <taxon>Gregarinasina</taxon>
        <taxon>Eugregarinorida</taxon>
        <taxon>Gregarinidae</taxon>
        <taxon>Gregarina</taxon>
    </lineage>
</organism>
<keyword evidence="3" id="KW-0378">Hydrolase</keyword>
<dbReference type="Pfam" id="PF17146">
    <property type="entry name" value="PIN_6"/>
    <property type="match status" value="1"/>
</dbReference>
<evidence type="ECO:0000256" key="3">
    <source>
        <dbReference type="ARBA" id="ARBA00022801"/>
    </source>
</evidence>
<keyword evidence="7" id="KW-1185">Reference proteome</keyword>
<gene>
    <name evidence="6" type="ORF">GNI_003350</name>
</gene>
<proteinExistence type="predicted"/>
<keyword evidence="2" id="KW-0479">Metal-binding</keyword>